<dbReference type="Pfam" id="PF01337">
    <property type="entry name" value="Barstar"/>
    <property type="match status" value="1"/>
</dbReference>
<sequence>MKVILDVHKLENAENAHEYLKGALNFPEYYGKNLDALYDCLNELTDVDIVFSNSENAGEYFKKILRVFKAACEENKGLQISSENLRE</sequence>
<dbReference type="SUPFAM" id="SSF52038">
    <property type="entry name" value="Barstar-related"/>
    <property type="match status" value="1"/>
</dbReference>
<feature type="domain" description="Barstar (barnase inhibitor)" evidence="2">
    <location>
        <begin position="3"/>
        <end position="75"/>
    </location>
</feature>
<dbReference type="InterPro" id="IPR035905">
    <property type="entry name" value="Barstar-like_sf"/>
</dbReference>
<dbReference type="Gene3D" id="3.30.370.10">
    <property type="entry name" value="Barstar-like"/>
    <property type="match status" value="1"/>
</dbReference>
<proteinExistence type="inferred from homology"/>
<organism evidence="3 4">
    <name type="scientific">Wansuia hejianensis</name>
    <dbReference type="NCBI Taxonomy" id="2763667"/>
    <lineage>
        <taxon>Bacteria</taxon>
        <taxon>Bacillati</taxon>
        <taxon>Bacillota</taxon>
        <taxon>Clostridia</taxon>
        <taxon>Lachnospirales</taxon>
        <taxon>Lachnospiraceae</taxon>
        <taxon>Wansuia</taxon>
    </lineage>
</organism>
<reference evidence="3 4" key="1">
    <citation type="submission" date="2020-08" db="EMBL/GenBank/DDBJ databases">
        <authorList>
            <person name="Liu C."/>
            <person name="Sun Q."/>
        </authorList>
    </citation>
    <scope>NUCLEOTIDE SEQUENCE [LARGE SCALE GENOMIC DNA]</scope>
    <source>
        <strain evidence="3 4">NSJ-29</strain>
    </source>
</reference>
<evidence type="ECO:0000313" key="4">
    <source>
        <dbReference type="Proteomes" id="UP000515860"/>
    </source>
</evidence>
<dbReference type="RefSeq" id="WP_118645821.1">
    <property type="nucleotide sequence ID" value="NZ_CP060635.1"/>
</dbReference>
<protein>
    <submittedName>
        <fullName evidence="3">Barstar family protein</fullName>
    </submittedName>
</protein>
<dbReference type="InterPro" id="IPR000468">
    <property type="entry name" value="Barstar"/>
</dbReference>
<dbReference type="Proteomes" id="UP000515860">
    <property type="component" value="Chromosome"/>
</dbReference>
<gene>
    <name evidence="3" type="ORF">H9Q79_18010</name>
</gene>
<keyword evidence="4" id="KW-1185">Reference proteome</keyword>
<dbReference type="EMBL" id="CP060635">
    <property type="protein sequence ID" value="QNM08701.1"/>
    <property type="molecule type" value="Genomic_DNA"/>
</dbReference>
<dbReference type="AlphaFoldDB" id="A0A7G9GD19"/>
<accession>A0A7G9GD19</accession>
<evidence type="ECO:0000259" key="2">
    <source>
        <dbReference type="Pfam" id="PF01337"/>
    </source>
</evidence>
<comment type="similarity">
    <text evidence="1">Belongs to the barstar family.</text>
</comment>
<evidence type="ECO:0000256" key="1">
    <source>
        <dbReference type="ARBA" id="ARBA00006845"/>
    </source>
</evidence>
<evidence type="ECO:0000313" key="3">
    <source>
        <dbReference type="EMBL" id="QNM08701.1"/>
    </source>
</evidence>
<dbReference type="KEGG" id="whj:H9Q79_18010"/>
<name>A0A7G9GD19_9FIRM</name>